<dbReference type="KEGG" id="fbe:FF125_16065"/>
<gene>
    <name evidence="1" type="ORF">FF125_11510</name>
    <name evidence="2" type="ORF">FF125_16065</name>
</gene>
<name>A0A5B7TUH6_9FLAO</name>
<evidence type="ECO:0000313" key="1">
    <source>
        <dbReference type="EMBL" id="QCX39030.1"/>
    </source>
</evidence>
<evidence type="ECO:0000313" key="3">
    <source>
        <dbReference type="Proteomes" id="UP000306229"/>
    </source>
</evidence>
<accession>A0A5B7TUH6</accession>
<dbReference type="Proteomes" id="UP000306229">
    <property type="component" value="Chromosome"/>
</dbReference>
<evidence type="ECO:0008006" key="4">
    <source>
        <dbReference type="Google" id="ProtNLM"/>
    </source>
</evidence>
<dbReference type="EMBL" id="CP040749">
    <property type="protein sequence ID" value="QCX39030.1"/>
    <property type="molecule type" value="Genomic_DNA"/>
</dbReference>
<reference evidence="2 3" key="1">
    <citation type="submission" date="2019-05" db="EMBL/GenBank/DDBJ databases">
        <title>Algicella ahnfeltiae gen. nov., sp. nov., a novel marine bacterium of the family Flavobacteriaceae isolated from a red alga.</title>
        <authorList>
            <person name="Nedashkovskaya O.I."/>
            <person name="Kukhlevskiy A.D."/>
            <person name="Kim S.-G."/>
            <person name="Zhukova N.V."/>
            <person name="Mikhailov V.V."/>
        </authorList>
    </citation>
    <scope>NUCLEOTIDE SEQUENCE [LARGE SCALE GENOMIC DNA]</scope>
    <source>
        <strain evidence="2 3">10Alg115</strain>
    </source>
</reference>
<proteinExistence type="predicted"/>
<dbReference type="OrthoDB" id="5187906at2"/>
<dbReference type="EMBL" id="CP040749">
    <property type="protein sequence ID" value="QCX39878.1"/>
    <property type="molecule type" value="Genomic_DNA"/>
</dbReference>
<dbReference type="AlphaFoldDB" id="A0A5B7TUH6"/>
<evidence type="ECO:0000313" key="2">
    <source>
        <dbReference type="EMBL" id="QCX39878.1"/>
    </source>
</evidence>
<protein>
    <recommendedName>
        <fullName evidence="4">DUF2116 family Zn-ribbon domain-containing protein</fullName>
    </recommendedName>
</protein>
<dbReference type="RefSeq" id="WP_138949906.1">
    <property type="nucleotide sequence ID" value="NZ_CP040749.1"/>
</dbReference>
<sequence length="131" mass="15792">MKLKKICLSCNKELKGRSDKKFCDQYCKSAYHYKLSQEQAPKFFNQVDNQLKLNRKILKEYNKAGKATVRAEIIIDLGFDPNFFTHYWKNQKGDVYLFVYEYGFLSKKENGRKKIILILWQEYMNHNKFKQ</sequence>
<keyword evidence="3" id="KW-1185">Reference proteome</keyword>
<organism evidence="2 3">
    <name type="scientific">Aureibaculum algae</name>
    <dbReference type="NCBI Taxonomy" id="2584122"/>
    <lineage>
        <taxon>Bacteria</taxon>
        <taxon>Pseudomonadati</taxon>
        <taxon>Bacteroidota</taxon>
        <taxon>Flavobacteriia</taxon>
        <taxon>Flavobacteriales</taxon>
        <taxon>Flavobacteriaceae</taxon>
        <taxon>Aureibaculum</taxon>
    </lineage>
</organism>
<dbReference type="KEGG" id="fbe:FF125_11510"/>